<feature type="transmembrane region" description="Helical" evidence="2">
    <location>
        <begin position="274"/>
        <end position="294"/>
    </location>
</feature>
<feature type="transmembrane region" description="Helical" evidence="2">
    <location>
        <begin position="232"/>
        <end position="254"/>
    </location>
</feature>
<evidence type="ECO:0000313" key="4">
    <source>
        <dbReference type="Proteomes" id="UP001500235"/>
    </source>
</evidence>
<evidence type="ECO:0000256" key="2">
    <source>
        <dbReference type="SAM" id="Phobius"/>
    </source>
</evidence>
<keyword evidence="4" id="KW-1185">Reference proteome</keyword>
<dbReference type="Pfam" id="PF13347">
    <property type="entry name" value="MFS_2"/>
    <property type="match status" value="1"/>
</dbReference>
<keyword evidence="2" id="KW-0812">Transmembrane</keyword>
<dbReference type="Gene3D" id="1.20.1250.20">
    <property type="entry name" value="MFS general substrate transporter like domains"/>
    <property type="match status" value="1"/>
</dbReference>
<sequence>MAANRGEEVVPRASKWRLIWFASGDFAFNLFWQSSMLFLLFYYTDVLGIPIGAAATIFAVGAIWDGVVSLCMGLLLERKPHLIRPAVLRRGGPLLALTFVAAYLPPIASGVWGMAGLLATHILFRTVYAAVNLPYLALSGRVSRNSGDRSFVAGTRMLFGTGAAVLVALGTGPLGRWLTGVEDGPTRFVGAALAFAMAGALLLMLVGRLQLEVEPASSKRPASISSAFSSLLHNRAFVSLVAAMAAMVIGATLLNKSVLYFFKYAVGQPEGGQLALASMALVSTVAVPCWMLLARAVGLRWTWLVATAGAAASLLLFASSDVAGTGAATSFLVAVQAMLMGLNFVFWAMLPNTIEFGDRHTGVHVEGMTFGLATLLQRVGIGLGTALLGWTMGSAGYVANQAASSETLQALRWSVALTPFLFLLLSGVAMMFNPLARGVHRRIVRELA</sequence>
<feature type="transmembrane region" description="Helical" evidence="2">
    <location>
        <begin position="18"/>
        <end position="43"/>
    </location>
</feature>
<reference evidence="4" key="1">
    <citation type="journal article" date="2019" name="Int. J. Syst. Evol. Microbiol.">
        <title>The Global Catalogue of Microorganisms (GCM) 10K type strain sequencing project: providing services to taxonomists for standard genome sequencing and annotation.</title>
        <authorList>
            <consortium name="The Broad Institute Genomics Platform"/>
            <consortium name="The Broad Institute Genome Sequencing Center for Infectious Disease"/>
            <person name="Wu L."/>
            <person name="Ma J."/>
        </authorList>
    </citation>
    <scope>NUCLEOTIDE SEQUENCE [LARGE SCALE GENOMIC DNA]</scope>
    <source>
        <strain evidence="4">JCM 17563</strain>
    </source>
</reference>
<feature type="transmembrane region" description="Helical" evidence="2">
    <location>
        <begin position="370"/>
        <end position="390"/>
    </location>
</feature>
<feature type="transmembrane region" description="Helical" evidence="2">
    <location>
        <begin position="331"/>
        <end position="350"/>
    </location>
</feature>
<dbReference type="SUPFAM" id="SSF103473">
    <property type="entry name" value="MFS general substrate transporter"/>
    <property type="match status" value="1"/>
</dbReference>
<dbReference type="PANTHER" id="PTHR11328">
    <property type="entry name" value="MAJOR FACILITATOR SUPERFAMILY DOMAIN-CONTAINING PROTEIN"/>
    <property type="match status" value="1"/>
</dbReference>
<organism evidence="3 4">
    <name type="scientific">Sphingomonas swuensis</name>
    <dbReference type="NCBI Taxonomy" id="977800"/>
    <lineage>
        <taxon>Bacteria</taxon>
        <taxon>Pseudomonadati</taxon>
        <taxon>Pseudomonadota</taxon>
        <taxon>Alphaproteobacteria</taxon>
        <taxon>Sphingomonadales</taxon>
        <taxon>Sphingomonadaceae</taxon>
        <taxon>Sphingomonas</taxon>
    </lineage>
</organism>
<dbReference type="EMBL" id="BAABBQ010000001">
    <property type="protein sequence ID" value="GAA4019005.1"/>
    <property type="molecule type" value="Genomic_DNA"/>
</dbReference>
<feature type="transmembrane region" description="Helical" evidence="2">
    <location>
        <begin position="49"/>
        <end position="75"/>
    </location>
</feature>
<evidence type="ECO:0000313" key="3">
    <source>
        <dbReference type="EMBL" id="GAA4019005.1"/>
    </source>
</evidence>
<comment type="similarity">
    <text evidence="1">Belongs to the sodium:galactoside symporter (TC 2.A.2) family.</text>
</comment>
<name>A0ABP7T0Q0_9SPHN</name>
<keyword evidence="2" id="KW-1133">Transmembrane helix</keyword>
<protein>
    <submittedName>
        <fullName evidence="3">MFS transporter</fullName>
    </submittedName>
</protein>
<feature type="transmembrane region" description="Helical" evidence="2">
    <location>
        <begin position="301"/>
        <end position="319"/>
    </location>
</feature>
<dbReference type="InterPro" id="IPR036259">
    <property type="entry name" value="MFS_trans_sf"/>
</dbReference>
<dbReference type="InterPro" id="IPR039672">
    <property type="entry name" value="MFS_2"/>
</dbReference>
<accession>A0ABP7T0Q0</accession>
<evidence type="ECO:0000256" key="1">
    <source>
        <dbReference type="ARBA" id="ARBA00009617"/>
    </source>
</evidence>
<proteinExistence type="inferred from homology"/>
<feature type="transmembrane region" description="Helical" evidence="2">
    <location>
        <begin position="150"/>
        <end position="169"/>
    </location>
</feature>
<feature type="transmembrane region" description="Helical" evidence="2">
    <location>
        <begin position="189"/>
        <end position="211"/>
    </location>
</feature>
<feature type="transmembrane region" description="Helical" evidence="2">
    <location>
        <begin position="111"/>
        <end position="138"/>
    </location>
</feature>
<dbReference type="PANTHER" id="PTHR11328:SF24">
    <property type="entry name" value="MAJOR FACILITATOR SUPERFAMILY (MFS) PROFILE DOMAIN-CONTAINING PROTEIN"/>
    <property type="match status" value="1"/>
</dbReference>
<feature type="transmembrane region" description="Helical" evidence="2">
    <location>
        <begin position="87"/>
        <end position="105"/>
    </location>
</feature>
<dbReference type="Proteomes" id="UP001500235">
    <property type="component" value="Unassembled WGS sequence"/>
</dbReference>
<dbReference type="RefSeq" id="WP_344707116.1">
    <property type="nucleotide sequence ID" value="NZ_BAABBQ010000001.1"/>
</dbReference>
<comment type="caution">
    <text evidence="3">The sequence shown here is derived from an EMBL/GenBank/DDBJ whole genome shotgun (WGS) entry which is preliminary data.</text>
</comment>
<gene>
    <name evidence="3" type="ORF">GCM10022280_18370</name>
</gene>
<keyword evidence="2" id="KW-0472">Membrane</keyword>
<feature type="transmembrane region" description="Helical" evidence="2">
    <location>
        <begin position="410"/>
        <end position="432"/>
    </location>
</feature>